<dbReference type="Proteomes" id="UP001516023">
    <property type="component" value="Unassembled WGS sequence"/>
</dbReference>
<gene>
    <name evidence="1" type="ORF">HJC23_001798</name>
</gene>
<evidence type="ECO:0000313" key="2">
    <source>
        <dbReference type="Proteomes" id="UP001516023"/>
    </source>
</evidence>
<dbReference type="AlphaFoldDB" id="A0ABD3PJ87"/>
<accession>A0ABD3PJ87</accession>
<keyword evidence="2" id="KW-1185">Reference proteome</keyword>
<protein>
    <submittedName>
        <fullName evidence="1">Uncharacterized protein</fullName>
    </submittedName>
</protein>
<proteinExistence type="predicted"/>
<sequence length="365" mass="41164">MNVINRAITSGKKNEREKLWTEDNVLLGKLLLAVADMQSFVCANWTSAQARHQSLPASGMHFCRAQIRHSSMLAVHSRPVPNESSDIDVDIFMRRKKLSEAWELMKSVDGDLWTDVCHLYSKVMAVDQNPSMFTEDQSILEEVAEAKVLMRNAETLAAVETIESFRQEEWSNVNASTAIRHGSELTVHNQHHDESTIENKVRHAEHANAWQKMHSCDKAEWAAACLYHEEVVKAMAAKEERLDAAVWVIQDFNAKNWTSAHLIAEEDPCWKACQIRHGSTLAVHENAFPGNDDPVYHAHRERMIDAWKVMKAVGSSAWTKACRSHEDLLVSATRAKTYKVGDPTIRMGVVRNHPPLKNSVNGKAA</sequence>
<reference evidence="1 2" key="1">
    <citation type="journal article" date="2020" name="G3 (Bethesda)">
        <title>Improved Reference Genome for Cyclotella cryptica CCMP332, a Model for Cell Wall Morphogenesis, Salinity Adaptation, and Lipid Production in Diatoms (Bacillariophyta).</title>
        <authorList>
            <person name="Roberts W.R."/>
            <person name="Downey K.M."/>
            <person name="Ruck E.C."/>
            <person name="Traller J.C."/>
            <person name="Alverson A.J."/>
        </authorList>
    </citation>
    <scope>NUCLEOTIDE SEQUENCE [LARGE SCALE GENOMIC DNA]</scope>
    <source>
        <strain evidence="1 2">CCMP332</strain>
    </source>
</reference>
<evidence type="ECO:0000313" key="1">
    <source>
        <dbReference type="EMBL" id="KAL3787401.1"/>
    </source>
</evidence>
<comment type="caution">
    <text evidence="1">The sequence shown here is derived from an EMBL/GenBank/DDBJ whole genome shotgun (WGS) entry which is preliminary data.</text>
</comment>
<name>A0ABD3PJ87_9STRA</name>
<organism evidence="1 2">
    <name type="scientific">Cyclotella cryptica</name>
    <dbReference type="NCBI Taxonomy" id="29204"/>
    <lineage>
        <taxon>Eukaryota</taxon>
        <taxon>Sar</taxon>
        <taxon>Stramenopiles</taxon>
        <taxon>Ochrophyta</taxon>
        <taxon>Bacillariophyta</taxon>
        <taxon>Coscinodiscophyceae</taxon>
        <taxon>Thalassiosirophycidae</taxon>
        <taxon>Stephanodiscales</taxon>
        <taxon>Stephanodiscaceae</taxon>
        <taxon>Cyclotella</taxon>
    </lineage>
</organism>
<dbReference type="EMBL" id="JABMIG020000175">
    <property type="protein sequence ID" value="KAL3787401.1"/>
    <property type="molecule type" value="Genomic_DNA"/>
</dbReference>